<dbReference type="Proteomes" id="UP001187143">
    <property type="component" value="Unassembled WGS sequence"/>
</dbReference>
<reference evidence="1" key="1">
    <citation type="submission" date="2023-10" db="EMBL/GenBank/DDBJ databases">
        <title>Characterization and genome sequence of Mycobacterium intracellulare ABSURDO, a novel pathogenic isolate with three colony morphotypes that vary in growth and acid-fastness.</title>
        <authorList>
            <person name="Jude B.A."/>
            <person name="Robinson R.T."/>
        </authorList>
    </citation>
    <scope>NUCLEOTIDE SEQUENCE</scope>
    <source>
        <strain evidence="1">ABSURDO Component B</strain>
    </source>
</reference>
<dbReference type="RefSeq" id="WP_317727083.1">
    <property type="nucleotide sequence ID" value="NZ_JAWLLC010000002.1"/>
</dbReference>
<protein>
    <submittedName>
        <fullName evidence="1">Uncharacterized protein</fullName>
    </submittedName>
</protein>
<gene>
    <name evidence="1" type="ORF">R4F53_00435</name>
</gene>
<comment type="caution">
    <text evidence="1">The sequence shown here is derived from an EMBL/GenBank/DDBJ whole genome shotgun (WGS) entry which is preliminary data.</text>
</comment>
<accession>A0AAE4R7T6</accession>
<evidence type="ECO:0000313" key="2">
    <source>
        <dbReference type="Proteomes" id="UP001187143"/>
    </source>
</evidence>
<dbReference type="AlphaFoldDB" id="A0AAE4R7T6"/>
<dbReference type="EMBL" id="JAWLLD010000001">
    <property type="protein sequence ID" value="MDV7010774.1"/>
    <property type="molecule type" value="Genomic_DNA"/>
</dbReference>
<name>A0AAE4R7T6_MYCIT</name>
<sequence length="87" mass="10480">MTHYSVPVIDESGQEVWTFVTKRELWQWLKAESKWKRQVRQWLRAEGVPRHVLIERRHGRPEAPMRVNRAARRARLRAIRRSLKAVA</sequence>
<evidence type="ECO:0000313" key="1">
    <source>
        <dbReference type="EMBL" id="MDV7010774.1"/>
    </source>
</evidence>
<proteinExistence type="predicted"/>
<organism evidence="1 2">
    <name type="scientific">Mycobacterium intracellulare</name>
    <dbReference type="NCBI Taxonomy" id="1767"/>
    <lineage>
        <taxon>Bacteria</taxon>
        <taxon>Bacillati</taxon>
        <taxon>Actinomycetota</taxon>
        <taxon>Actinomycetes</taxon>
        <taxon>Mycobacteriales</taxon>
        <taxon>Mycobacteriaceae</taxon>
        <taxon>Mycobacterium</taxon>
        <taxon>Mycobacterium avium complex (MAC)</taxon>
    </lineage>
</organism>